<name>A0A8J6P8B1_9FIRM</name>
<sequence length="132" mass="14932">MQVVLVEPGKAARITEIGEDLQDMQEIVGGLIQALYPWEDPAAIVCNDEGKIMGLPLNRVLEDYDIITGTFFICGIQGENFSSLTEQQLQKYQQKFRCPEKFIPTPNGLLCLRIESVVTPKEKNKKPSNYER</sequence>
<organism evidence="2 3">
    <name type="scientific">Massiliimalia timonensis</name>
    <dbReference type="NCBI Taxonomy" id="1987501"/>
    <lineage>
        <taxon>Bacteria</taxon>
        <taxon>Bacillati</taxon>
        <taxon>Bacillota</taxon>
        <taxon>Clostridia</taxon>
        <taxon>Eubacteriales</taxon>
        <taxon>Oscillospiraceae</taxon>
        <taxon>Massiliimalia</taxon>
    </lineage>
</organism>
<proteinExistence type="predicted"/>
<reference evidence="2" key="1">
    <citation type="submission" date="2020-08" db="EMBL/GenBank/DDBJ databases">
        <title>Genome public.</title>
        <authorList>
            <person name="Liu C."/>
            <person name="Sun Q."/>
        </authorList>
    </citation>
    <scope>NUCLEOTIDE SEQUENCE</scope>
    <source>
        <strain evidence="2">NSJ-15</strain>
    </source>
</reference>
<comment type="caution">
    <text evidence="2">The sequence shown here is derived from an EMBL/GenBank/DDBJ whole genome shotgun (WGS) entry which is preliminary data.</text>
</comment>
<dbReference type="AlphaFoldDB" id="A0A8J6P8B1"/>
<dbReference type="InterPro" id="IPR024559">
    <property type="entry name" value="DUF3846"/>
</dbReference>
<dbReference type="Proteomes" id="UP000632659">
    <property type="component" value="Unassembled WGS sequence"/>
</dbReference>
<dbReference type="RefSeq" id="WP_117755554.1">
    <property type="nucleotide sequence ID" value="NZ_JACRTL010000006.1"/>
</dbReference>
<accession>A0A8J6P8B1</accession>
<evidence type="ECO:0000313" key="2">
    <source>
        <dbReference type="EMBL" id="MBC8611490.1"/>
    </source>
</evidence>
<evidence type="ECO:0000313" key="3">
    <source>
        <dbReference type="Proteomes" id="UP000632659"/>
    </source>
</evidence>
<dbReference type="EMBL" id="JACRTL010000006">
    <property type="protein sequence ID" value="MBC8611490.1"/>
    <property type="molecule type" value="Genomic_DNA"/>
</dbReference>
<dbReference type="Pfam" id="PF12957">
    <property type="entry name" value="DUF3846"/>
    <property type="match status" value="1"/>
</dbReference>
<feature type="domain" description="DUF3846" evidence="1">
    <location>
        <begin position="1"/>
        <end position="96"/>
    </location>
</feature>
<gene>
    <name evidence="2" type="ORF">H8702_10300</name>
</gene>
<keyword evidence="3" id="KW-1185">Reference proteome</keyword>
<evidence type="ECO:0000259" key="1">
    <source>
        <dbReference type="Pfam" id="PF12957"/>
    </source>
</evidence>
<protein>
    <submittedName>
        <fullName evidence="2">DUF3846 domain-containing protein</fullName>
    </submittedName>
</protein>